<proteinExistence type="predicted"/>
<sequence>MKHRIYGLALFLLCAPAFAQESSIPIADARAVFAQAQSLCETDGGRLWGASLCAPIMLVDPNTRRIVASQADAKGALRAQDGVFVGELPAEANAANTATEWSGTRWTQMVWPLPEDDDARGTLIAHELFHRLQPDLPIASAKGGENPHLDTLEGRYTLQLEWRALAKALQADSRAAKRAAAADALAFRAERYRRFPEARVDEAALEINEGLAEYTGAMIGNATPQARLRTALNDLQAHVGDPSFVRSFAYATGPAYGMLLDDFAPGWRKRLGGAPSDLGTRLRDAARIEIPAGEAVLAAAAARYDGAALRATETVREQKRLAQLARNRARFVDGPVLTLALVHMSVQFNPSNLQPLDGVGTVYPTMRVTDDWGTLEVADGAVMRSDWKAVILAAPDNAGTALQGPGWKLTLKPGWALAPGERAGDYVLKGP</sequence>
<keyword evidence="3" id="KW-1185">Reference proteome</keyword>
<dbReference type="EMBL" id="SZUA01000001">
    <property type="protein sequence ID" value="TKR33786.1"/>
    <property type="molecule type" value="Genomic_DNA"/>
</dbReference>
<gene>
    <name evidence="2" type="ORF">FCE95_05795</name>
</gene>
<evidence type="ECO:0000256" key="1">
    <source>
        <dbReference type="SAM" id="SignalP"/>
    </source>
</evidence>
<feature type="chain" id="PRO_5020393291" evidence="1">
    <location>
        <begin position="20"/>
        <end position="431"/>
    </location>
</feature>
<keyword evidence="1" id="KW-0732">Signal</keyword>
<dbReference type="OrthoDB" id="1299654at2"/>
<organism evidence="2 3">
    <name type="scientific">Luteimonas gilva</name>
    <dbReference type="NCBI Taxonomy" id="2572684"/>
    <lineage>
        <taxon>Bacteria</taxon>
        <taxon>Pseudomonadati</taxon>
        <taxon>Pseudomonadota</taxon>
        <taxon>Gammaproteobacteria</taxon>
        <taxon>Lysobacterales</taxon>
        <taxon>Lysobacteraceae</taxon>
        <taxon>Luteimonas</taxon>
    </lineage>
</organism>
<dbReference type="Proteomes" id="UP000308707">
    <property type="component" value="Unassembled WGS sequence"/>
</dbReference>
<feature type="signal peptide" evidence="1">
    <location>
        <begin position="1"/>
        <end position="19"/>
    </location>
</feature>
<protein>
    <submittedName>
        <fullName evidence="2">Uncharacterized protein</fullName>
    </submittedName>
</protein>
<dbReference type="AlphaFoldDB" id="A0A4U5JX84"/>
<dbReference type="RefSeq" id="WP_137265992.1">
    <property type="nucleotide sequence ID" value="NZ_SZUA01000001.1"/>
</dbReference>
<accession>A0A4U5JX84</accession>
<reference evidence="2 3" key="1">
    <citation type="submission" date="2019-04" db="EMBL/GenBank/DDBJ databases">
        <title>Reference strain of H23.</title>
        <authorList>
            <person name="Luo X."/>
        </authorList>
    </citation>
    <scope>NUCLEOTIDE SEQUENCE [LARGE SCALE GENOMIC DNA]</scope>
    <source>
        <strain evidence="2 3">H23</strain>
    </source>
</reference>
<comment type="caution">
    <text evidence="2">The sequence shown here is derived from an EMBL/GenBank/DDBJ whole genome shotgun (WGS) entry which is preliminary data.</text>
</comment>
<evidence type="ECO:0000313" key="2">
    <source>
        <dbReference type="EMBL" id="TKR33786.1"/>
    </source>
</evidence>
<name>A0A4U5JX84_9GAMM</name>
<evidence type="ECO:0000313" key="3">
    <source>
        <dbReference type="Proteomes" id="UP000308707"/>
    </source>
</evidence>